<comment type="catalytic activity">
    <reaction evidence="13 14">
        <text>tRNA(Met) + L-methionine + ATP = L-methionyl-tRNA(Met) + AMP + diphosphate</text>
        <dbReference type="Rhea" id="RHEA:13481"/>
        <dbReference type="Rhea" id="RHEA-COMP:9667"/>
        <dbReference type="Rhea" id="RHEA-COMP:9698"/>
        <dbReference type="ChEBI" id="CHEBI:30616"/>
        <dbReference type="ChEBI" id="CHEBI:33019"/>
        <dbReference type="ChEBI" id="CHEBI:57844"/>
        <dbReference type="ChEBI" id="CHEBI:78442"/>
        <dbReference type="ChEBI" id="CHEBI:78530"/>
        <dbReference type="ChEBI" id="CHEBI:456215"/>
        <dbReference type="EC" id="6.1.1.10"/>
    </reaction>
</comment>
<dbReference type="Gene3D" id="2.170.220.10">
    <property type="match status" value="1"/>
</dbReference>
<evidence type="ECO:0000256" key="4">
    <source>
        <dbReference type="ARBA" id="ARBA00011738"/>
    </source>
</evidence>
<dbReference type="SUPFAM" id="SSF52374">
    <property type="entry name" value="Nucleotidylyl transferase"/>
    <property type="match status" value="1"/>
</dbReference>
<comment type="subcellular location">
    <subcellularLocation>
        <location evidence="2 14">Cytoplasm</location>
    </subcellularLocation>
</comment>
<keyword evidence="14" id="KW-0479">Metal-binding</keyword>
<keyword evidence="18" id="KW-1185">Reference proteome</keyword>
<dbReference type="InterPro" id="IPR023457">
    <property type="entry name" value="Met-tRNA_synth_2"/>
</dbReference>
<keyword evidence="15" id="KW-0175">Coiled coil</keyword>
<protein>
    <recommendedName>
        <fullName evidence="14">Methionine--tRNA ligase</fullName>
        <ecNumber evidence="14">6.1.1.10</ecNumber>
    </recommendedName>
    <alternativeName>
        <fullName evidence="14">Methionyl-tRNA synthetase</fullName>
        <shortName evidence="14">MetRS</shortName>
    </alternativeName>
</protein>
<keyword evidence="7 14" id="KW-0436">Ligase</keyword>
<keyword evidence="12 14" id="KW-0030">Aminoacyl-tRNA synthetase</keyword>
<dbReference type="InterPro" id="IPR014729">
    <property type="entry name" value="Rossmann-like_a/b/a_fold"/>
</dbReference>
<dbReference type="InterPro" id="IPR001412">
    <property type="entry name" value="aa-tRNA-synth_I_CS"/>
</dbReference>
<dbReference type="Proteomes" id="UP000237947">
    <property type="component" value="Chromosome"/>
</dbReference>
<dbReference type="NCBIfam" id="TIGR00398">
    <property type="entry name" value="metG"/>
    <property type="match status" value="1"/>
</dbReference>
<dbReference type="InterPro" id="IPR014758">
    <property type="entry name" value="Met-tRNA_synth"/>
</dbReference>
<dbReference type="KEGG" id="fsa:C5Q98_01415"/>
<evidence type="ECO:0000256" key="11">
    <source>
        <dbReference type="ARBA" id="ARBA00022917"/>
    </source>
</evidence>
<evidence type="ECO:0000256" key="13">
    <source>
        <dbReference type="ARBA" id="ARBA00047364"/>
    </source>
</evidence>
<evidence type="ECO:0000256" key="6">
    <source>
        <dbReference type="ARBA" id="ARBA00022555"/>
    </source>
</evidence>
<dbReference type="InterPro" id="IPR004495">
    <property type="entry name" value="Met-tRNA-synth_bsu_C"/>
</dbReference>
<dbReference type="Gene3D" id="2.40.50.140">
    <property type="entry name" value="Nucleic acid-binding proteins"/>
    <property type="match status" value="1"/>
</dbReference>
<dbReference type="NCBIfam" id="NF008900">
    <property type="entry name" value="PRK12267.1"/>
    <property type="match status" value="1"/>
</dbReference>
<dbReference type="GO" id="GO:0005737">
    <property type="term" value="C:cytoplasm"/>
    <property type="evidence" value="ECO:0007669"/>
    <property type="project" value="UniProtKB-SubCell"/>
</dbReference>
<evidence type="ECO:0000313" key="18">
    <source>
        <dbReference type="Proteomes" id="UP000237947"/>
    </source>
</evidence>
<name>A0A2S0KQ12_9FIRM</name>
<keyword evidence="5 14" id="KW-0963">Cytoplasm</keyword>
<keyword evidence="6 14" id="KW-0820">tRNA-binding</keyword>
<dbReference type="InterPro" id="IPR033911">
    <property type="entry name" value="MetRS_core"/>
</dbReference>
<dbReference type="HAMAP" id="MF_01228">
    <property type="entry name" value="Met_tRNA_synth_type2"/>
    <property type="match status" value="1"/>
</dbReference>
<proteinExistence type="inferred from homology"/>
<comment type="function">
    <text evidence="1 14">Is required not only for elongation of protein synthesis but also for the initiation of all mRNA translation through initiator tRNA(fMet) aminoacylation.</text>
</comment>
<comment type="subunit">
    <text evidence="4 14">Homodimer.</text>
</comment>
<dbReference type="RefSeq" id="WP_106013052.1">
    <property type="nucleotide sequence ID" value="NZ_CP027226.1"/>
</dbReference>
<evidence type="ECO:0000256" key="1">
    <source>
        <dbReference type="ARBA" id="ARBA00003314"/>
    </source>
</evidence>
<keyword evidence="11 14" id="KW-0648">Protein biosynthesis</keyword>
<dbReference type="InterPro" id="IPR009080">
    <property type="entry name" value="tRNAsynth_Ia_anticodon-bd"/>
</dbReference>
<dbReference type="GO" id="GO:0004825">
    <property type="term" value="F:methionine-tRNA ligase activity"/>
    <property type="evidence" value="ECO:0007669"/>
    <property type="project" value="UniProtKB-UniRule"/>
</dbReference>
<evidence type="ECO:0000256" key="15">
    <source>
        <dbReference type="SAM" id="Coils"/>
    </source>
</evidence>
<dbReference type="InterPro" id="IPR015413">
    <property type="entry name" value="Methionyl/Leucyl_tRNA_Synth"/>
</dbReference>
<dbReference type="SUPFAM" id="SSF50249">
    <property type="entry name" value="Nucleic acid-binding proteins"/>
    <property type="match status" value="1"/>
</dbReference>
<dbReference type="Gene3D" id="3.40.50.620">
    <property type="entry name" value="HUPs"/>
    <property type="match status" value="1"/>
</dbReference>
<evidence type="ECO:0000256" key="7">
    <source>
        <dbReference type="ARBA" id="ARBA00022598"/>
    </source>
</evidence>
<dbReference type="Pfam" id="PF09334">
    <property type="entry name" value="tRNA-synt_1g"/>
    <property type="match status" value="2"/>
</dbReference>
<feature type="coiled-coil region" evidence="15">
    <location>
        <begin position="520"/>
        <end position="555"/>
    </location>
</feature>
<evidence type="ECO:0000256" key="9">
    <source>
        <dbReference type="ARBA" id="ARBA00022840"/>
    </source>
</evidence>
<dbReference type="InterPro" id="IPR041872">
    <property type="entry name" value="Anticodon_Met"/>
</dbReference>
<evidence type="ECO:0000256" key="12">
    <source>
        <dbReference type="ARBA" id="ARBA00023146"/>
    </source>
</evidence>
<dbReference type="CDD" id="cd02800">
    <property type="entry name" value="tRNA_bind_EcMetRS_like"/>
    <property type="match status" value="1"/>
</dbReference>
<evidence type="ECO:0000313" key="17">
    <source>
        <dbReference type="EMBL" id="AVM43107.1"/>
    </source>
</evidence>
<dbReference type="Pfam" id="PF08264">
    <property type="entry name" value="Anticodon_1"/>
    <property type="match status" value="1"/>
</dbReference>
<evidence type="ECO:0000256" key="3">
    <source>
        <dbReference type="ARBA" id="ARBA00006590"/>
    </source>
</evidence>
<dbReference type="PROSITE" id="PS00178">
    <property type="entry name" value="AA_TRNA_LIGASE_I"/>
    <property type="match status" value="1"/>
</dbReference>
<evidence type="ECO:0000259" key="16">
    <source>
        <dbReference type="PROSITE" id="PS50886"/>
    </source>
</evidence>
<dbReference type="GO" id="GO:0005524">
    <property type="term" value="F:ATP binding"/>
    <property type="evidence" value="ECO:0007669"/>
    <property type="project" value="UniProtKB-UniRule"/>
</dbReference>
<comment type="cofactor">
    <cofactor evidence="14">
        <name>Zn(2+)</name>
        <dbReference type="ChEBI" id="CHEBI:29105"/>
    </cofactor>
    <text evidence="14">Binds 1 zinc ion per subunit.</text>
</comment>
<dbReference type="InterPro" id="IPR013155">
    <property type="entry name" value="M/V/L/I-tRNA-synth_anticd-bd"/>
</dbReference>
<evidence type="ECO:0000256" key="10">
    <source>
        <dbReference type="ARBA" id="ARBA00022884"/>
    </source>
</evidence>
<dbReference type="GO" id="GO:0000049">
    <property type="term" value="F:tRNA binding"/>
    <property type="evidence" value="ECO:0007669"/>
    <property type="project" value="UniProtKB-UniRule"/>
</dbReference>
<dbReference type="PROSITE" id="PS50886">
    <property type="entry name" value="TRBD"/>
    <property type="match status" value="1"/>
</dbReference>
<keyword evidence="10 14" id="KW-0694">RNA-binding</keyword>
<evidence type="ECO:0000256" key="14">
    <source>
        <dbReference type="HAMAP-Rule" id="MF_01228"/>
    </source>
</evidence>
<keyword evidence="14" id="KW-0862">Zinc</keyword>
<feature type="binding site" evidence="14">
    <location>
        <position position="158"/>
    </location>
    <ligand>
        <name>Zn(2+)</name>
        <dbReference type="ChEBI" id="CHEBI:29105"/>
    </ligand>
</feature>
<feature type="short sequence motif" description="'KMSKS' region" evidence="14">
    <location>
        <begin position="307"/>
        <end position="311"/>
    </location>
</feature>
<gene>
    <name evidence="14" type="primary">metG</name>
    <name evidence="17" type="ORF">C5Q98_01415</name>
</gene>
<feature type="binding site" evidence="14">
    <location>
        <position position="155"/>
    </location>
    <ligand>
        <name>Zn(2+)</name>
        <dbReference type="ChEBI" id="CHEBI:29105"/>
    </ligand>
</feature>
<organism evidence="17 18">
    <name type="scientific">Fastidiosipila sanguinis</name>
    <dbReference type="NCBI Taxonomy" id="236753"/>
    <lineage>
        <taxon>Bacteria</taxon>
        <taxon>Bacillati</taxon>
        <taxon>Bacillota</taxon>
        <taxon>Clostridia</taxon>
        <taxon>Eubacteriales</taxon>
        <taxon>Oscillospiraceae</taxon>
        <taxon>Fastidiosipila</taxon>
    </lineage>
</organism>
<dbReference type="Pfam" id="PF01588">
    <property type="entry name" value="tRNA_bind"/>
    <property type="match status" value="1"/>
</dbReference>
<dbReference type="PRINTS" id="PR01041">
    <property type="entry name" value="TRNASYNTHMET"/>
</dbReference>
<dbReference type="EMBL" id="CP027226">
    <property type="protein sequence ID" value="AVM43107.1"/>
    <property type="molecule type" value="Genomic_DNA"/>
</dbReference>
<keyword evidence="9 14" id="KW-0067">ATP-binding</keyword>
<dbReference type="OrthoDB" id="9810191at2"/>
<sequence length="668" mass="75821">MTDVLKEKRKSDNKFYLTTPIYYPSDKLHIGHSYTTVAADCIARYQRSLGKDVMFLTGMDEHGQKIQETAEAAGLEPQEYVDNMAVGIKDLWKLMNISYDKFIRTTDDYHEKAVQEVFKKLYDQGDIYKGEYQGWYCTSCESFWTESQLAEGGVCPDCSGPVYLTKEESYFFKLSKYGDKVLELYKNQPDFLKPDRSKNEMIHFIEEGLEDLAVTRTSFNWGIPVPFDPDHVIYVWVDALVNYISALGYPDDVDGNFEKYWPANIHLVGKEIVRFHCIIWPALLMALGIELPERVFAHGWLLLNDSKMSKSKGNIVDPVLLCERYGVDAIRYFLLREVSFGSDGNFSNEALVERINSDLANDLGNLLSRSTAMVNKYFDGVLPNERVETEFDKDLAAVANKAITDSRNYLDQMQFSHALEAIWDLVKRSNKYIDETTPWILAKSEDESAKLANVLGNLLEALRITGILLAPFMPDTSDAILASLGKESDINIDLEFSEFVTESKVETTKPLFPRLELDKEMEWLDKINSEQKEKAKARQEKLAKVRNKNADVEAKTKTKAEIKFNDFEKLELLVATVKDCQAVPETDRLLQFKLETSNGEIRDVISGLAEHYKPEDLIGKQVVLLANLEPRKIKGVVSQGMILSAENKDGSLSLLTTDKEVESGAEIG</sequence>
<dbReference type="SUPFAM" id="SSF47323">
    <property type="entry name" value="Anticodon-binding domain of a subclass of class I aminoacyl-tRNA synthetases"/>
    <property type="match status" value="1"/>
</dbReference>
<feature type="short sequence motif" description="'HIGH' region" evidence="14">
    <location>
        <begin position="22"/>
        <end position="32"/>
    </location>
</feature>
<dbReference type="PANTHER" id="PTHR43326:SF1">
    <property type="entry name" value="METHIONINE--TRNA LIGASE, MITOCHONDRIAL"/>
    <property type="match status" value="1"/>
</dbReference>
<feature type="binding site" evidence="14">
    <location>
        <position position="137"/>
    </location>
    <ligand>
        <name>Zn(2+)</name>
        <dbReference type="ChEBI" id="CHEBI:29105"/>
    </ligand>
</feature>
<accession>A0A2S0KQ12</accession>
<dbReference type="InterPro" id="IPR002547">
    <property type="entry name" value="tRNA-bd_dom"/>
</dbReference>
<evidence type="ECO:0000256" key="2">
    <source>
        <dbReference type="ARBA" id="ARBA00004496"/>
    </source>
</evidence>
<dbReference type="EC" id="6.1.1.10" evidence="14"/>
<dbReference type="GO" id="GO:0006431">
    <property type="term" value="P:methionyl-tRNA aminoacylation"/>
    <property type="evidence" value="ECO:0007669"/>
    <property type="project" value="UniProtKB-UniRule"/>
</dbReference>
<dbReference type="NCBIfam" id="TIGR00399">
    <property type="entry name" value="metG_C_term"/>
    <property type="match status" value="1"/>
</dbReference>
<comment type="caution">
    <text evidence="14">Lacks conserved residue(s) required for the propagation of feature annotation.</text>
</comment>
<dbReference type="Gene3D" id="1.10.730.10">
    <property type="entry name" value="Isoleucyl-tRNA Synthetase, Domain 1"/>
    <property type="match status" value="1"/>
</dbReference>
<dbReference type="PANTHER" id="PTHR43326">
    <property type="entry name" value="METHIONYL-TRNA SYNTHETASE"/>
    <property type="match status" value="1"/>
</dbReference>
<evidence type="ECO:0000256" key="8">
    <source>
        <dbReference type="ARBA" id="ARBA00022741"/>
    </source>
</evidence>
<feature type="binding site" evidence="14">
    <location>
        <position position="140"/>
    </location>
    <ligand>
        <name>Zn(2+)</name>
        <dbReference type="ChEBI" id="CHEBI:29105"/>
    </ligand>
</feature>
<dbReference type="CDD" id="cd00814">
    <property type="entry name" value="MetRS_core"/>
    <property type="match status" value="1"/>
</dbReference>
<dbReference type="AlphaFoldDB" id="A0A2S0KQ12"/>
<dbReference type="CDD" id="cd07957">
    <property type="entry name" value="Anticodon_Ia_Met"/>
    <property type="match status" value="1"/>
</dbReference>
<comment type="similarity">
    <text evidence="3 14">Belongs to the class-I aminoacyl-tRNA synthetase family. MetG type 2A subfamily.</text>
</comment>
<reference evidence="18" key="1">
    <citation type="submission" date="2018-02" db="EMBL/GenBank/DDBJ databases">
        <authorList>
            <person name="Holder M.E."/>
            <person name="Ajami N.J."/>
            <person name="Petrosino J.F."/>
        </authorList>
    </citation>
    <scope>NUCLEOTIDE SEQUENCE [LARGE SCALE GENOMIC DNA]</scope>
    <source>
        <strain evidence="18">CCUG 47711</strain>
    </source>
</reference>
<feature type="domain" description="TRNA-binding" evidence="16">
    <location>
        <begin position="566"/>
        <end position="668"/>
    </location>
</feature>
<keyword evidence="8 14" id="KW-0547">Nucleotide-binding</keyword>
<dbReference type="FunFam" id="1.10.730.10:FF:000026">
    <property type="entry name" value="Methionine--tRNA ligase"/>
    <property type="match status" value="1"/>
</dbReference>
<evidence type="ECO:0000256" key="5">
    <source>
        <dbReference type="ARBA" id="ARBA00022490"/>
    </source>
</evidence>
<dbReference type="InterPro" id="IPR012340">
    <property type="entry name" value="NA-bd_OB-fold"/>
</dbReference>
<dbReference type="GO" id="GO:0046872">
    <property type="term" value="F:metal ion binding"/>
    <property type="evidence" value="ECO:0007669"/>
    <property type="project" value="UniProtKB-KW"/>
</dbReference>
<dbReference type="FunFam" id="2.170.220.10:FF:000002">
    <property type="entry name" value="Methionine--tRNA ligase"/>
    <property type="match status" value="1"/>
</dbReference>
<dbReference type="FunFam" id="2.40.50.140:FF:000042">
    <property type="entry name" value="Methionine--tRNA ligase"/>
    <property type="match status" value="1"/>
</dbReference>